<dbReference type="PROSITE" id="PS51257">
    <property type="entry name" value="PROKAR_LIPOPROTEIN"/>
    <property type="match status" value="1"/>
</dbReference>
<feature type="chain" id="PRO_5038399883" evidence="2">
    <location>
        <begin position="22"/>
        <end position="387"/>
    </location>
</feature>
<evidence type="ECO:0000256" key="2">
    <source>
        <dbReference type="SAM" id="SignalP"/>
    </source>
</evidence>
<keyword evidence="2" id="KW-0732">Signal</keyword>
<evidence type="ECO:0000313" key="4">
    <source>
        <dbReference type="EMBL" id="RDW17187.1"/>
    </source>
</evidence>
<dbReference type="AlphaFoldDB" id="A0A3D8PNU8"/>
<sequence>MLKAKFCRLIFVVFSMMIMTACSESSEIVDTVGNSSLGEVSLKEKEQPIITKEISLTAIGDMLIHSPVYLDAKVDGGYDFLPMLEQVAPFLERSTVTIANQETMIGGEEFGLSTYPSFNSPYEVGDALKNVGVDVVSIANNHTLDRGEAVIQSAISHWETIDMMYTGAYKDEIDRDNLRVYETSEGISIAFLSYTYGTNGIPVPEGKDYLVNLIDKELIANEIAKAKQEADVTLLSLHFGNEYERMPNEAQKELVQFAADLGVHIVIGHHPHVLQPVEWVTGKEGNKTFVAYSLGNFLSNQQELYQRIGGISTIKIKKTVEGEKETIELHSPEFMPTYVKFRPDFADYEVVPMFQLTNQDLAGASAQYEQIKAHMSQWVPELEFVEE</sequence>
<dbReference type="Proteomes" id="UP000257143">
    <property type="component" value="Unassembled WGS sequence"/>
</dbReference>
<comment type="similarity">
    <text evidence="1">Belongs to the CapA family.</text>
</comment>
<name>A0A3D8PNU8_9BACI</name>
<reference evidence="5" key="1">
    <citation type="submission" date="2017-11" db="EMBL/GenBank/DDBJ databases">
        <authorList>
            <person name="Zhu W."/>
        </authorList>
    </citation>
    <scope>NUCLEOTIDE SEQUENCE [LARGE SCALE GENOMIC DNA]</scope>
    <source>
        <strain evidence="5">CAU 1183</strain>
    </source>
</reference>
<keyword evidence="5" id="KW-1185">Reference proteome</keyword>
<dbReference type="CDD" id="cd07381">
    <property type="entry name" value="MPP_CapA"/>
    <property type="match status" value="1"/>
</dbReference>
<dbReference type="SMART" id="SM00854">
    <property type="entry name" value="PGA_cap"/>
    <property type="match status" value="1"/>
</dbReference>
<feature type="domain" description="Capsule synthesis protein CapA" evidence="3">
    <location>
        <begin position="55"/>
        <end position="301"/>
    </location>
</feature>
<evidence type="ECO:0000256" key="1">
    <source>
        <dbReference type="ARBA" id="ARBA00005662"/>
    </source>
</evidence>
<dbReference type="RefSeq" id="WP_115774113.1">
    <property type="nucleotide sequence ID" value="NZ_PIOC01000021.1"/>
</dbReference>
<comment type="caution">
    <text evidence="4">The sequence shown here is derived from an EMBL/GenBank/DDBJ whole genome shotgun (WGS) entry which is preliminary data.</text>
</comment>
<protein>
    <submittedName>
        <fullName evidence="4">Capsular biosynthesis protein</fullName>
    </submittedName>
</protein>
<evidence type="ECO:0000313" key="5">
    <source>
        <dbReference type="Proteomes" id="UP000257143"/>
    </source>
</evidence>
<feature type="signal peptide" evidence="2">
    <location>
        <begin position="1"/>
        <end position="21"/>
    </location>
</feature>
<dbReference type="EMBL" id="PIOC01000021">
    <property type="protein sequence ID" value="RDW17187.1"/>
    <property type="molecule type" value="Genomic_DNA"/>
</dbReference>
<dbReference type="InterPro" id="IPR052169">
    <property type="entry name" value="CW_Biosynth-Accessory"/>
</dbReference>
<gene>
    <name evidence="4" type="ORF">CWR48_14635</name>
</gene>
<proteinExistence type="inferred from homology"/>
<dbReference type="InterPro" id="IPR029052">
    <property type="entry name" value="Metallo-depent_PP-like"/>
</dbReference>
<accession>A0A3D8PNU8</accession>
<dbReference type="Gene3D" id="3.60.21.10">
    <property type="match status" value="1"/>
</dbReference>
<evidence type="ECO:0000259" key="3">
    <source>
        <dbReference type="SMART" id="SM00854"/>
    </source>
</evidence>
<dbReference type="PANTHER" id="PTHR33393">
    <property type="entry name" value="POLYGLUTAMINE SYNTHESIS ACCESSORY PROTEIN RV0574C-RELATED"/>
    <property type="match status" value="1"/>
</dbReference>
<dbReference type="PANTHER" id="PTHR33393:SF12">
    <property type="entry name" value="CAPSULE BIOSYNTHESIS PROTEIN CAPA"/>
    <property type="match status" value="1"/>
</dbReference>
<dbReference type="InterPro" id="IPR019079">
    <property type="entry name" value="Capsule_synth_CapA"/>
</dbReference>
<dbReference type="SUPFAM" id="SSF56300">
    <property type="entry name" value="Metallo-dependent phosphatases"/>
    <property type="match status" value="1"/>
</dbReference>
<dbReference type="Pfam" id="PF09587">
    <property type="entry name" value="PGA_cap"/>
    <property type="match status" value="1"/>
</dbReference>
<organism evidence="4 5">
    <name type="scientific">Oceanobacillus arenosus</name>
    <dbReference type="NCBI Taxonomy" id="1229153"/>
    <lineage>
        <taxon>Bacteria</taxon>
        <taxon>Bacillati</taxon>
        <taxon>Bacillota</taxon>
        <taxon>Bacilli</taxon>
        <taxon>Bacillales</taxon>
        <taxon>Bacillaceae</taxon>
        <taxon>Oceanobacillus</taxon>
    </lineage>
</organism>
<dbReference type="OrthoDB" id="9810906at2"/>